<proteinExistence type="predicted"/>
<dbReference type="AlphaFoldDB" id="A0A4U6TIC1"/>
<name>A0A4U6TIC1_SETVI</name>
<protein>
    <submittedName>
        <fullName evidence="1">Uncharacterized protein</fullName>
    </submittedName>
</protein>
<organism evidence="1 2">
    <name type="scientific">Setaria viridis</name>
    <name type="common">Green bristlegrass</name>
    <name type="synonym">Setaria italica subsp. viridis</name>
    <dbReference type="NCBI Taxonomy" id="4556"/>
    <lineage>
        <taxon>Eukaryota</taxon>
        <taxon>Viridiplantae</taxon>
        <taxon>Streptophyta</taxon>
        <taxon>Embryophyta</taxon>
        <taxon>Tracheophyta</taxon>
        <taxon>Spermatophyta</taxon>
        <taxon>Magnoliopsida</taxon>
        <taxon>Liliopsida</taxon>
        <taxon>Poales</taxon>
        <taxon>Poaceae</taxon>
        <taxon>PACMAD clade</taxon>
        <taxon>Panicoideae</taxon>
        <taxon>Panicodae</taxon>
        <taxon>Paniceae</taxon>
        <taxon>Cenchrinae</taxon>
        <taxon>Setaria</taxon>
    </lineage>
</organism>
<reference evidence="1" key="1">
    <citation type="submission" date="2019-03" db="EMBL/GenBank/DDBJ databases">
        <title>WGS assembly of Setaria viridis.</title>
        <authorList>
            <person name="Huang P."/>
            <person name="Jenkins J."/>
            <person name="Grimwood J."/>
            <person name="Barry K."/>
            <person name="Healey A."/>
            <person name="Mamidi S."/>
            <person name="Sreedasyam A."/>
            <person name="Shu S."/>
            <person name="Feldman M."/>
            <person name="Wu J."/>
            <person name="Yu Y."/>
            <person name="Chen C."/>
            <person name="Johnson J."/>
            <person name="Rokhsar D."/>
            <person name="Baxter I."/>
            <person name="Schmutz J."/>
            <person name="Brutnell T."/>
            <person name="Kellogg E."/>
        </authorList>
    </citation>
    <scope>NUCLEOTIDE SEQUENCE [LARGE SCALE GENOMIC DNA]</scope>
</reference>
<dbReference type="Gramene" id="TKW00675">
    <property type="protein sequence ID" value="TKW00675"/>
    <property type="gene ID" value="SEVIR_8G127300v2"/>
</dbReference>
<evidence type="ECO:0000313" key="1">
    <source>
        <dbReference type="EMBL" id="TKW00675.1"/>
    </source>
</evidence>
<gene>
    <name evidence="1" type="ORF">SEVIR_8G127300v2</name>
</gene>
<evidence type="ECO:0000313" key="2">
    <source>
        <dbReference type="Proteomes" id="UP000298652"/>
    </source>
</evidence>
<dbReference type="EMBL" id="CM016559">
    <property type="protein sequence ID" value="TKW00675.1"/>
    <property type="molecule type" value="Genomic_DNA"/>
</dbReference>
<sequence>MTPRSGASGRRCRVASPTPARLYPRCWGSWTTSSFLVARISKNAVGGNLISFGWSGGSGSASTWRGSEPGT</sequence>
<accession>A0A4U6TIC1</accession>
<dbReference type="Proteomes" id="UP000298652">
    <property type="component" value="Chromosome 8"/>
</dbReference>
<keyword evidence="2" id="KW-1185">Reference proteome</keyword>